<dbReference type="AlphaFoldDB" id="D4LCY3"/>
<organism evidence="1 2">
    <name type="scientific">Ruminococcus champanellensis (strain DSM 18848 / JCM 17042 / KCTC 15320 / 18P13)</name>
    <dbReference type="NCBI Taxonomy" id="213810"/>
    <lineage>
        <taxon>Bacteria</taxon>
        <taxon>Bacillati</taxon>
        <taxon>Bacillota</taxon>
        <taxon>Clostridia</taxon>
        <taxon>Eubacteriales</taxon>
        <taxon>Oscillospiraceae</taxon>
        <taxon>Ruminococcus</taxon>
    </lineage>
</organism>
<dbReference type="HOGENOM" id="CLU_2048020_0_0_9"/>
<dbReference type="STRING" id="213810.RUM_13560"/>
<dbReference type="GeneID" id="83157106"/>
<dbReference type="KEGG" id="rch:RUM_13560"/>
<protein>
    <submittedName>
        <fullName evidence="1">Uncharacterized protein</fullName>
    </submittedName>
</protein>
<dbReference type="Proteomes" id="UP000007054">
    <property type="component" value="Chromosome"/>
</dbReference>
<gene>
    <name evidence="1" type="ordered locus">RUM_13560</name>
</gene>
<evidence type="ECO:0000313" key="2">
    <source>
        <dbReference type="Proteomes" id="UP000007054"/>
    </source>
</evidence>
<reference evidence="1" key="2">
    <citation type="submission" date="2010-03" db="EMBL/GenBank/DDBJ databases">
        <authorList>
            <person name="Pajon A."/>
        </authorList>
    </citation>
    <scope>NUCLEOTIDE SEQUENCE</scope>
    <source>
        <strain evidence="1">Type strain: 18P13</strain>
    </source>
</reference>
<proteinExistence type="predicted"/>
<accession>D4LCY3</accession>
<dbReference type="PATRIC" id="fig|213810.4.peg.1250"/>
<dbReference type="BioCyc" id="RCHA213810:RUM_RS12075-MONOMER"/>
<dbReference type="RefSeq" id="WP_015558385.1">
    <property type="nucleotide sequence ID" value="NC_021039.1"/>
</dbReference>
<evidence type="ECO:0000313" key="1">
    <source>
        <dbReference type="EMBL" id="CBL17478.1"/>
    </source>
</evidence>
<sequence length="120" mass="12897">MLEILEAKDLTPYAAYETPGVTLHAVESMTAGGCSGFAVFSYGTDTVTVYACDAKGDLALYDGIARTVLFKAMLRGIDRAEYLCDTTQLKKLHLCDPHSNTCSSIAELMNGCAGCKEKKD</sequence>
<name>D4LCY3_RUMC1</name>
<reference evidence="1" key="1">
    <citation type="submission" date="2010-03" db="EMBL/GenBank/DDBJ databases">
        <title>The genome sequence of Ruminococcus sp. 18P13.</title>
        <authorList>
            <consortium name="metaHIT consortium -- http://www.metahit.eu/"/>
            <person name="Pajon A."/>
            <person name="Turner K."/>
            <person name="Parkhill J."/>
            <person name="Bernalier A."/>
        </authorList>
    </citation>
    <scope>NUCLEOTIDE SEQUENCE [LARGE SCALE GENOMIC DNA]</scope>
    <source>
        <strain evidence="1">Type strain: 18P13</strain>
    </source>
</reference>
<dbReference type="EMBL" id="FP929052">
    <property type="protein sequence ID" value="CBL17478.1"/>
    <property type="molecule type" value="Genomic_DNA"/>
</dbReference>
<keyword evidence="2" id="KW-1185">Reference proteome</keyword>